<dbReference type="Pfam" id="PF00561">
    <property type="entry name" value="Abhydrolase_1"/>
    <property type="match status" value="1"/>
</dbReference>
<evidence type="ECO:0000259" key="1">
    <source>
        <dbReference type="Pfam" id="PF00561"/>
    </source>
</evidence>
<dbReference type="Proteomes" id="UP000242999">
    <property type="component" value="Unassembled WGS sequence"/>
</dbReference>
<dbReference type="RefSeq" id="WP_093309865.1">
    <property type="nucleotide sequence ID" value="NZ_FNYH01000007.1"/>
</dbReference>
<proteinExistence type="predicted"/>
<gene>
    <name evidence="2" type="ORF">SAMN05421831_107105</name>
</gene>
<evidence type="ECO:0000313" key="3">
    <source>
        <dbReference type="Proteomes" id="UP000242999"/>
    </source>
</evidence>
<dbReference type="PANTHER" id="PTHR43798">
    <property type="entry name" value="MONOACYLGLYCEROL LIPASE"/>
    <property type="match status" value="1"/>
</dbReference>
<keyword evidence="3" id="KW-1185">Reference proteome</keyword>
<feature type="domain" description="AB hydrolase-1" evidence="1">
    <location>
        <begin position="7"/>
        <end position="253"/>
    </location>
</feature>
<dbReference type="InterPro" id="IPR050266">
    <property type="entry name" value="AB_hydrolase_sf"/>
</dbReference>
<organism evidence="2 3">
    <name type="scientific">Allopseudospirillum japonicum</name>
    <dbReference type="NCBI Taxonomy" id="64971"/>
    <lineage>
        <taxon>Bacteria</taxon>
        <taxon>Pseudomonadati</taxon>
        <taxon>Pseudomonadota</taxon>
        <taxon>Gammaproteobacteria</taxon>
        <taxon>Oceanospirillales</taxon>
        <taxon>Oceanospirillaceae</taxon>
        <taxon>Allopseudospirillum</taxon>
    </lineage>
</organism>
<dbReference type="SUPFAM" id="SSF53474">
    <property type="entry name" value="alpha/beta-Hydrolases"/>
    <property type="match status" value="1"/>
</dbReference>
<dbReference type="STRING" id="64971.SAMN05421831_107105"/>
<dbReference type="InterPro" id="IPR000073">
    <property type="entry name" value="AB_hydrolase_1"/>
</dbReference>
<evidence type="ECO:0000313" key="2">
    <source>
        <dbReference type="EMBL" id="SEI68524.1"/>
    </source>
</evidence>
<reference evidence="3" key="1">
    <citation type="submission" date="2016-10" db="EMBL/GenBank/DDBJ databases">
        <authorList>
            <person name="Varghese N."/>
            <person name="Submissions S."/>
        </authorList>
    </citation>
    <scope>NUCLEOTIDE SEQUENCE [LARGE SCALE GENOMIC DNA]</scope>
    <source>
        <strain evidence="3">DSM 7165</strain>
    </source>
</reference>
<accession>A0A1H6SRX6</accession>
<protein>
    <submittedName>
        <fullName evidence="2">Pimeloyl-ACP methyl ester carboxylesterase</fullName>
    </submittedName>
</protein>
<dbReference type="OrthoDB" id="6117067at2"/>
<dbReference type="GO" id="GO:0016020">
    <property type="term" value="C:membrane"/>
    <property type="evidence" value="ECO:0007669"/>
    <property type="project" value="TreeGrafter"/>
</dbReference>
<name>A0A1H6SRX6_9GAMM</name>
<dbReference type="PRINTS" id="PR00111">
    <property type="entry name" value="ABHYDROLASE"/>
</dbReference>
<sequence length="272" mass="30111">MVIDKDLVVFLHASLSSKAQWIPLMQAWQTQAKSKLDTQIVDYLALDLLGYGSAAPPNQANFQLSTEVDVVYQQIQAQRPHLEKDAAQVRVHLIGHSYGAATALALAARIPEAIASMTLFEPVAFYLLDHDSLPRREVQDLSAILHDQLDTKPAQAAAHFIDYWNTQGTFARLPEAQQAYFIRGMTKVCDDFNALFSASTCAEDLQQLQCPILLMQGQQTPASTQAVMHRLREIFPQAGYAEVDGGHMAPITHAHLVNPIVTEFVAAHIRTL</sequence>
<dbReference type="InterPro" id="IPR029058">
    <property type="entry name" value="AB_hydrolase_fold"/>
</dbReference>
<dbReference type="AlphaFoldDB" id="A0A1H6SRX6"/>
<dbReference type="Gene3D" id="3.40.50.1820">
    <property type="entry name" value="alpha/beta hydrolase"/>
    <property type="match status" value="1"/>
</dbReference>
<dbReference type="EMBL" id="FNYH01000007">
    <property type="protein sequence ID" value="SEI68524.1"/>
    <property type="molecule type" value="Genomic_DNA"/>
</dbReference>
<dbReference type="PANTHER" id="PTHR43798:SF33">
    <property type="entry name" value="HYDROLASE, PUTATIVE (AFU_ORTHOLOGUE AFUA_2G14860)-RELATED"/>
    <property type="match status" value="1"/>
</dbReference>